<dbReference type="PRINTS" id="PR01021">
    <property type="entry name" value="OMPADOMAIN"/>
</dbReference>
<dbReference type="AlphaFoldDB" id="A0A399RGB0"/>
<feature type="signal peptide" evidence="5">
    <location>
        <begin position="1"/>
        <end position="20"/>
    </location>
</feature>
<dbReference type="CDD" id="cd07185">
    <property type="entry name" value="OmpA_C-like"/>
    <property type="match status" value="1"/>
</dbReference>
<accession>A0A399RGB0</accession>
<keyword evidence="3" id="KW-0998">Cell outer membrane</keyword>
<evidence type="ECO:0000259" key="6">
    <source>
        <dbReference type="PROSITE" id="PS51123"/>
    </source>
</evidence>
<dbReference type="SUPFAM" id="SSF103088">
    <property type="entry name" value="OmpA-like"/>
    <property type="match status" value="1"/>
</dbReference>
<dbReference type="EMBL" id="QWGA01000007">
    <property type="protein sequence ID" value="RIJ28842.1"/>
    <property type="molecule type" value="Genomic_DNA"/>
</dbReference>
<dbReference type="RefSeq" id="WP_119454264.1">
    <property type="nucleotide sequence ID" value="NZ_QWGA01000007.1"/>
</dbReference>
<dbReference type="PANTHER" id="PTHR30329:SF21">
    <property type="entry name" value="LIPOPROTEIN YIAD-RELATED"/>
    <property type="match status" value="1"/>
</dbReference>
<dbReference type="Gene3D" id="3.30.1330.60">
    <property type="entry name" value="OmpA-like domain"/>
    <property type="match status" value="1"/>
</dbReference>
<dbReference type="PROSITE" id="PS51123">
    <property type="entry name" value="OMPA_2"/>
    <property type="match status" value="1"/>
</dbReference>
<organism evidence="7 8">
    <name type="scientific">Henriciella algicola</name>
    <dbReference type="NCBI Taxonomy" id="1608422"/>
    <lineage>
        <taxon>Bacteria</taxon>
        <taxon>Pseudomonadati</taxon>
        <taxon>Pseudomonadota</taxon>
        <taxon>Alphaproteobacteria</taxon>
        <taxon>Hyphomonadales</taxon>
        <taxon>Hyphomonadaceae</taxon>
        <taxon>Henriciella</taxon>
    </lineage>
</organism>
<dbReference type="PANTHER" id="PTHR30329">
    <property type="entry name" value="STATOR ELEMENT OF FLAGELLAR MOTOR COMPLEX"/>
    <property type="match status" value="1"/>
</dbReference>
<dbReference type="OrthoDB" id="5525824at2"/>
<feature type="domain" description="OmpA-like" evidence="6">
    <location>
        <begin position="170"/>
        <end position="287"/>
    </location>
</feature>
<dbReference type="InterPro" id="IPR006664">
    <property type="entry name" value="OMP_bac"/>
</dbReference>
<evidence type="ECO:0000313" key="7">
    <source>
        <dbReference type="EMBL" id="RIJ28842.1"/>
    </source>
</evidence>
<evidence type="ECO:0000256" key="4">
    <source>
        <dbReference type="PROSITE-ProRule" id="PRU00473"/>
    </source>
</evidence>
<keyword evidence="8" id="KW-1185">Reference proteome</keyword>
<keyword evidence="2 4" id="KW-0472">Membrane</keyword>
<gene>
    <name evidence="7" type="ORF">D1222_10720</name>
</gene>
<dbReference type="InterPro" id="IPR036737">
    <property type="entry name" value="OmpA-like_sf"/>
</dbReference>
<dbReference type="Proteomes" id="UP000265845">
    <property type="component" value="Unassembled WGS sequence"/>
</dbReference>
<reference evidence="7 8" key="1">
    <citation type="submission" date="2018-08" db="EMBL/GenBank/DDBJ databases">
        <title>Henriciella mobilis sp. nov., isolated from seawater.</title>
        <authorList>
            <person name="Cheng H."/>
            <person name="Wu Y.-H."/>
            <person name="Xu X.-W."/>
            <person name="Guo L.-L."/>
        </authorList>
    </citation>
    <scope>NUCLEOTIDE SEQUENCE [LARGE SCALE GENOMIC DNA]</scope>
    <source>
        <strain evidence="7 8">CCUG67844</strain>
    </source>
</reference>
<keyword evidence="5" id="KW-0732">Signal</keyword>
<proteinExistence type="predicted"/>
<dbReference type="PROSITE" id="PS51257">
    <property type="entry name" value="PROKAR_LIPOPROTEIN"/>
    <property type="match status" value="1"/>
</dbReference>
<dbReference type="InterPro" id="IPR050330">
    <property type="entry name" value="Bact_OuterMem_StrucFunc"/>
</dbReference>
<dbReference type="InterPro" id="IPR006665">
    <property type="entry name" value="OmpA-like"/>
</dbReference>
<sequence length="295" mass="30435">MQQPTTRLSMASIVAAAGLAACDGAVVGEAGTQLSAPSACVELAEGSYQFADGLFIPASGIPEEDSASDGRPASPLQWAGRVQDDLRQDGYEWISLRTRNGIALVGGTVSDEDEKLAALEAAISAIEGDVIAEDATRVIVDNIALEGEPAPVGAPVASLPANPSAAACTAAFGGVLQGRTLEFSASNRAISDETMPVAAAIAGTALLCDQYQIEIGAHTDARGAESFNQRLSQTRANTIRDYLIDVGTASASLSAIGYGEGQPIDTSETTEAYARNRRIEFSVSDAEPAARNDDD</sequence>
<comment type="subcellular location">
    <subcellularLocation>
        <location evidence="1">Cell outer membrane</location>
    </subcellularLocation>
</comment>
<evidence type="ECO:0000256" key="1">
    <source>
        <dbReference type="ARBA" id="ARBA00004442"/>
    </source>
</evidence>
<feature type="chain" id="PRO_5017411656" evidence="5">
    <location>
        <begin position="21"/>
        <end position="295"/>
    </location>
</feature>
<name>A0A399RGB0_9PROT</name>
<comment type="caution">
    <text evidence="7">The sequence shown here is derived from an EMBL/GenBank/DDBJ whole genome shotgun (WGS) entry which is preliminary data.</text>
</comment>
<evidence type="ECO:0000256" key="3">
    <source>
        <dbReference type="ARBA" id="ARBA00023237"/>
    </source>
</evidence>
<dbReference type="GO" id="GO:0009279">
    <property type="term" value="C:cell outer membrane"/>
    <property type="evidence" value="ECO:0007669"/>
    <property type="project" value="UniProtKB-SubCell"/>
</dbReference>
<evidence type="ECO:0000256" key="2">
    <source>
        <dbReference type="ARBA" id="ARBA00023136"/>
    </source>
</evidence>
<dbReference type="Pfam" id="PF00691">
    <property type="entry name" value="OmpA"/>
    <property type="match status" value="1"/>
</dbReference>
<evidence type="ECO:0000313" key="8">
    <source>
        <dbReference type="Proteomes" id="UP000265845"/>
    </source>
</evidence>
<evidence type="ECO:0000256" key="5">
    <source>
        <dbReference type="SAM" id="SignalP"/>
    </source>
</evidence>
<protein>
    <submittedName>
        <fullName evidence="7">OmpA family protein</fullName>
    </submittedName>
</protein>